<dbReference type="AlphaFoldDB" id="A0A366EFQ6"/>
<comment type="caution">
    <text evidence="1">The sequence shown here is derived from an EMBL/GenBank/DDBJ whole genome shotgun (WGS) entry which is preliminary data.</text>
</comment>
<organism evidence="1 2">
    <name type="scientific">Rossellomorea aquimaris</name>
    <dbReference type="NCBI Taxonomy" id="189382"/>
    <lineage>
        <taxon>Bacteria</taxon>
        <taxon>Bacillati</taxon>
        <taxon>Bacillota</taxon>
        <taxon>Bacilli</taxon>
        <taxon>Bacillales</taxon>
        <taxon>Bacillaceae</taxon>
        <taxon>Rossellomorea</taxon>
    </lineage>
</organism>
<dbReference type="PROSITE" id="PS51257">
    <property type="entry name" value="PROKAR_LIPOPROTEIN"/>
    <property type="match status" value="1"/>
</dbReference>
<dbReference type="RefSeq" id="WP_113971164.1">
    <property type="nucleotide sequence ID" value="NZ_QNRJ01000024.1"/>
</dbReference>
<evidence type="ECO:0008006" key="3">
    <source>
        <dbReference type="Google" id="ProtNLM"/>
    </source>
</evidence>
<accession>A0A366EFQ6</accession>
<proteinExistence type="predicted"/>
<dbReference type="EMBL" id="QNRJ01000024">
    <property type="protein sequence ID" value="RBP00856.1"/>
    <property type="molecule type" value="Genomic_DNA"/>
</dbReference>
<name>A0A366EFQ6_9BACI</name>
<reference evidence="1 2" key="1">
    <citation type="submission" date="2018-06" db="EMBL/GenBank/DDBJ databases">
        <title>Freshwater and sediment microbial communities from various areas in North America, analyzing microbe dynamics in response to fracking.</title>
        <authorList>
            <person name="Lamendella R."/>
        </authorList>
    </citation>
    <scope>NUCLEOTIDE SEQUENCE [LARGE SCALE GENOMIC DNA]</scope>
    <source>
        <strain evidence="1 2">97B</strain>
    </source>
</reference>
<evidence type="ECO:0000313" key="1">
    <source>
        <dbReference type="EMBL" id="RBP00856.1"/>
    </source>
</evidence>
<sequence length="153" mass="17262">MKSLILRLSILAYVLSGCSNSEQVMEIDHKEKAGSLFIQKVENHTSSEELTKVVQDKQQMEQVLTMVEGLKVEKSSSEEMMAKMQSADTYMFVFSEGKEMKSGTAAPFAFHVLEDGTFLFPYSGFDSPQKPLITVEKHQELLDDLKQLLGIEF</sequence>
<evidence type="ECO:0000313" key="2">
    <source>
        <dbReference type="Proteomes" id="UP000252118"/>
    </source>
</evidence>
<dbReference type="OrthoDB" id="2878060at2"/>
<protein>
    <recommendedName>
        <fullName evidence="3">Lipoprotein</fullName>
    </recommendedName>
</protein>
<gene>
    <name evidence="1" type="ORF">DET59_12458</name>
</gene>
<dbReference type="Proteomes" id="UP000252118">
    <property type="component" value="Unassembled WGS sequence"/>
</dbReference>